<feature type="region of interest" description="Disordered" evidence="1">
    <location>
        <begin position="44"/>
        <end position="77"/>
    </location>
</feature>
<dbReference type="OrthoDB" id="2142040at2759"/>
<dbReference type="PROSITE" id="PS50234">
    <property type="entry name" value="VWFA"/>
    <property type="match status" value="1"/>
</dbReference>
<dbReference type="PANTHER" id="PTHR34706">
    <property type="entry name" value="SLR1338 PROTEIN"/>
    <property type="match status" value="1"/>
</dbReference>
<evidence type="ECO:0000313" key="3">
    <source>
        <dbReference type="EMBL" id="GJE90432.1"/>
    </source>
</evidence>
<protein>
    <submittedName>
        <fullName evidence="3">von Willebrand factor type A domain-containing protein</fullName>
    </submittedName>
</protein>
<accession>A0A9P3LDZ0</accession>
<reference evidence="3 4" key="1">
    <citation type="submission" date="2021-08" db="EMBL/GenBank/DDBJ databases">
        <title>Draft Genome Sequence of Phanerochaete sordida strain YK-624.</title>
        <authorList>
            <person name="Mori T."/>
            <person name="Dohra H."/>
            <person name="Suzuki T."/>
            <person name="Kawagishi H."/>
            <person name="Hirai H."/>
        </authorList>
    </citation>
    <scope>NUCLEOTIDE SEQUENCE [LARGE SCALE GENOMIC DNA]</scope>
    <source>
        <strain evidence="3 4">YK-624</strain>
    </source>
</reference>
<keyword evidence="4" id="KW-1185">Reference proteome</keyword>
<dbReference type="SUPFAM" id="SSF53300">
    <property type="entry name" value="vWA-like"/>
    <property type="match status" value="1"/>
</dbReference>
<dbReference type="PANTHER" id="PTHR34706:SF1">
    <property type="entry name" value="VWFA DOMAIN-CONTAINING PROTEIN"/>
    <property type="match status" value="1"/>
</dbReference>
<dbReference type="Proteomes" id="UP000703269">
    <property type="component" value="Unassembled WGS sequence"/>
</dbReference>
<dbReference type="EMBL" id="BPQB01000016">
    <property type="protein sequence ID" value="GJE90432.1"/>
    <property type="molecule type" value="Genomic_DNA"/>
</dbReference>
<dbReference type="Gene3D" id="3.40.50.410">
    <property type="entry name" value="von Willebrand factor, type A domain"/>
    <property type="match status" value="1"/>
</dbReference>
<proteinExistence type="predicted"/>
<name>A0A9P3LDZ0_9APHY</name>
<comment type="caution">
    <text evidence="3">The sequence shown here is derived from an EMBL/GenBank/DDBJ whole genome shotgun (WGS) entry which is preliminary data.</text>
</comment>
<dbReference type="AlphaFoldDB" id="A0A9P3LDZ0"/>
<feature type="domain" description="VWFA" evidence="2">
    <location>
        <begin position="94"/>
        <end position="300"/>
    </location>
</feature>
<dbReference type="InterPro" id="IPR002035">
    <property type="entry name" value="VWF_A"/>
</dbReference>
<evidence type="ECO:0000256" key="1">
    <source>
        <dbReference type="SAM" id="MobiDB-lite"/>
    </source>
</evidence>
<organism evidence="3 4">
    <name type="scientific">Phanerochaete sordida</name>
    <dbReference type="NCBI Taxonomy" id="48140"/>
    <lineage>
        <taxon>Eukaryota</taxon>
        <taxon>Fungi</taxon>
        <taxon>Dikarya</taxon>
        <taxon>Basidiomycota</taxon>
        <taxon>Agaricomycotina</taxon>
        <taxon>Agaricomycetes</taxon>
        <taxon>Polyporales</taxon>
        <taxon>Phanerochaetaceae</taxon>
        <taxon>Phanerochaete</taxon>
    </lineage>
</organism>
<evidence type="ECO:0000313" key="4">
    <source>
        <dbReference type="Proteomes" id="UP000703269"/>
    </source>
</evidence>
<dbReference type="InterPro" id="IPR036465">
    <property type="entry name" value="vWFA_dom_sf"/>
</dbReference>
<sequence length="322" mass="35291">MPSYKWAPSRRVVAPVYTAPHPLFIARGKVMWCTRDKAFVSEKPAKARRNSVRVPRPVSSRDADVAPPPPYPAPSFSGAHKLAEDPLQLLAHYNTVVVVDDSGSMDTDGRWEEAKNAIRSLGEWAAQYDDDGIDLYFLNHRTPADGYGRHNLKSAFAVMSAFDNVFPDGSTPLGARLSEILDAHVKACAASCRRFLGLRVGPARPKPINVLVVTDGRPTDRDGADPKAVLVRTARRLDALKMPRDQVGVSFVQVGADADAAEYLRELDDDLPACGVRDMVDTTPYTTSLDADPERLVKILLGGVHRRVDVKGGQVMVQRRGK</sequence>
<gene>
    <name evidence="3" type="ORF">PsYK624_065650</name>
</gene>
<evidence type="ECO:0000259" key="2">
    <source>
        <dbReference type="PROSITE" id="PS50234"/>
    </source>
</evidence>